<dbReference type="STRING" id="626940.BHW43_04880"/>
<evidence type="ECO:0000313" key="1">
    <source>
        <dbReference type="EMBL" id="OLA37960.1"/>
    </source>
</evidence>
<dbReference type="InterPro" id="IPR027417">
    <property type="entry name" value="P-loop_NTPase"/>
</dbReference>
<dbReference type="SUPFAM" id="SSF52540">
    <property type="entry name" value="P-loop containing nucleoside triphosphate hydrolases"/>
    <property type="match status" value="1"/>
</dbReference>
<protein>
    <submittedName>
        <fullName evidence="1">Uncharacterized protein</fullName>
    </submittedName>
</protein>
<organism evidence="1 2">
    <name type="scientific">Phascolarctobacterium succinatutens</name>
    <dbReference type="NCBI Taxonomy" id="626940"/>
    <lineage>
        <taxon>Bacteria</taxon>
        <taxon>Bacillati</taxon>
        <taxon>Bacillota</taxon>
        <taxon>Negativicutes</taxon>
        <taxon>Acidaminococcales</taxon>
        <taxon>Acidaminococcaceae</taxon>
        <taxon>Phascolarctobacterium</taxon>
    </lineage>
</organism>
<evidence type="ECO:0000313" key="2">
    <source>
        <dbReference type="Proteomes" id="UP000186777"/>
    </source>
</evidence>
<proteinExistence type="predicted"/>
<reference evidence="1 2" key="1">
    <citation type="journal article" date="2016" name="Nat. Biotechnol.">
        <title>Measurement of bacterial replication rates in microbial communities.</title>
        <authorList>
            <person name="Brown C.T."/>
            <person name="Olm M.R."/>
            <person name="Thomas B.C."/>
            <person name="Banfield J.F."/>
        </authorList>
    </citation>
    <scope>NUCLEOTIDE SEQUENCE [LARGE SCALE GENOMIC DNA]</scope>
    <source>
        <strain evidence="1">46_33</strain>
    </source>
</reference>
<dbReference type="AlphaFoldDB" id="A0A1Q6R6N7"/>
<gene>
    <name evidence="1" type="ORF">BHW43_04880</name>
</gene>
<dbReference type="Proteomes" id="UP000186777">
    <property type="component" value="Unassembled WGS sequence"/>
</dbReference>
<comment type="caution">
    <text evidence="1">The sequence shown here is derived from an EMBL/GenBank/DDBJ whole genome shotgun (WGS) entry which is preliminary data.</text>
</comment>
<dbReference type="EMBL" id="MNTG01000026">
    <property type="protein sequence ID" value="OLA37960.1"/>
    <property type="molecule type" value="Genomic_DNA"/>
</dbReference>
<name>A0A1Q6R6N7_9FIRM</name>
<sequence>MTINGITVIAGENNTGKSTVGKALYIMFNSFLDVKQRVDEERIGSLRRTLYVFVNEIDSFDFLYCQKQIAMCLLNLKMAILLRKKYAESIMVTGN</sequence>
<accession>A0A1Q6R6N7</accession>